<dbReference type="AlphaFoldDB" id="A0A929BAI5"/>
<evidence type="ECO:0000259" key="2">
    <source>
        <dbReference type="Pfam" id="PF01337"/>
    </source>
</evidence>
<reference evidence="3" key="1">
    <citation type="submission" date="2020-10" db="EMBL/GenBank/DDBJ databases">
        <title>Diversity and distribution of actinomycetes associated with coral in the coast of Hainan.</title>
        <authorList>
            <person name="Li F."/>
        </authorList>
    </citation>
    <scope>NUCLEOTIDE SEQUENCE</scope>
    <source>
        <strain evidence="3">HNM0983</strain>
    </source>
</reference>
<sequence length="137" mass="14969">MFATKWASKVRKEPMVSEVERTSADITAGQAAREAEQRGASVHVLDGAELTNKRTTLDGIAAVLDFPEWTGRNLDALYDCLTDLSWLPEGEHVLVWSGAQTLAEHDPKAFQRIKAVLQDAERNSMCGRAFTAVVPAG</sequence>
<feature type="domain" description="Barstar (barnase inhibitor)" evidence="2">
    <location>
        <begin position="42"/>
        <end position="123"/>
    </location>
</feature>
<dbReference type="CDD" id="cd05141">
    <property type="entry name" value="Barstar_evA4336-like"/>
    <property type="match status" value="1"/>
</dbReference>
<protein>
    <submittedName>
        <fullName evidence="3">Barstar family protein</fullName>
    </submittedName>
</protein>
<keyword evidence="4" id="KW-1185">Reference proteome</keyword>
<dbReference type="SUPFAM" id="SSF52038">
    <property type="entry name" value="Barstar-related"/>
    <property type="match status" value="1"/>
</dbReference>
<evidence type="ECO:0000256" key="1">
    <source>
        <dbReference type="ARBA" id="ARBA00006845"/>
    </source>
</evidence>
<proteinExistence type="inferred from homology"/>
<dbReference type="Pfam" id="PF01337">
    <property type="entry name" value="Barstar"/>
    <property type="match status" value="1"/>
</dbReference>
<dbReference type="Gene3D" id="3.30.370.10">
    <property type="entry name" value="Barstar-like"/>
    <property type="match status" value="1"/>
</dbReference>
<dbReference type="Proteomes" id="UP000598360">
    <property type="component" value="Unassembled WGS sequence"/>
</dbReference>
<evidence type="ECO:0000313" key="3">
    <source>
        <dbReference type="EMBL" id="MBE9374548.1"/>
    </source>
</evidence>
<dbReference type="InterPro" id="IPR035905">
    <property type="entry name" value="Barstar-like_sf"/>
</dbReference>
<gene>
    <name evidence="3" type="ORF">IQ251_08815</name>
</gene>
<name>A0A929BAI5_9PSEU</name>
<dbReference type="InterPro" id="IPR000468">
    <property type="entry name" value="Barstar"/>
</dbReference>
<comment type="caution">
    <text evidence="3">The sequence shown here is derived from an EMBL/GenBank/DDBJ whole genome shotgun (WGS) entry which is preliminary data.</text>
</comment>
<dbReference type="EMBL" id="JADEYC010000014">
    <property type="protein sequence ID" value="MBE9374548.1"/>
    <property type="molecule type" value="Genomic_DNA"/>
</dbReference>
<comment type="similarity">
    <text evidence="1">Belongs to the barstar family.</text>
</comment>
<evidence type="ECO:0000313" key="4">
    <source>
        <dbReference type="Proteomes" id="UP000598360"/>
    </source>
</evidence>
<organism evidence="3 4">
    <name type="scientific">Saccharopolyspora montiporae</name>
    <dbReference type="NCBI Taxonomy" id="2781240"/>
    <lineage>
        <taxon>Bacteria</taxon>
        <taxon>Bacillati</taxon>
        <taxon>Actinomycetota</taxon>
        <taxon>Actinomycetes</taxon>
        <taxon>Pseudonocardiales</taxon>
        <taxon>Pseudonocardiaceae</taxon>
        <taxon>Saccharopolyspora</taxon>
    </lineage>
</organism>
<accession>A0A929BAI5</accession>